<evidence type="ECO:0000313" key="2">
    <source>
        <dbReference type="Proteomes" id="UP000293823"/>
    </source>
</evidence>
<keyword evidence="2" id="KW-1185">Reference proteome</keyword>
<evidence type="ECO:0000313" key="1">
    <source>
        <dbReference type="EMBL" id="RYO29302.1"/>
    </source>
</evidence>
<dbReference type="OrthoDB" id="3805621at2759"/>
<gene>
    <name evidence="1" type="ORF">AA0113_g12087</name>
</gene>
<dbReference type="EMBL" id="PEJP01000084">
    <property type="protein sequence ID" value="RYO29302.1"/>
    <property type="molecule type" value="Genomic_DNA"/>
</dbReference>
<comment type="caution">
    <text evidence="1">The sequence shown here is derived from an EMBL/GenBank/DDBJ whole genome shotgun (WGS) entry which is preliminary data.</text>
</comment>
<dbReference type="AlphaFoldDB" id="A0A4Q4PZ78"/>
<sequence>MGPVDEGSRCLICGERRSGRTRRIQQDRGFIEQICSRRTCTEVKRRLQNAVSMSSKAGSLVIEVHHYHHASRIDEVGFNRKHTSSSELHAESLAQSSGVLPVRGGPPFVEALTKPCEDVVRQRLDDRAR</sequence>
<organism evidence="1 2">
    <name type="scientific">Alternaria arborescens</name>
    <dbReference type="NCBI Taxonomy" id="156630"/>
    <lineage>
        <taxon>Eukaryota</taxon>
        <taxon>Fungi</taxon>
        <taxon>Dikarya</taxon>
        <taxon>Ascomycota</taxon>
        <taxon>Pezizomycotina</taxon>
        <taxon>Dothideomycetes</taxon>
        <taxon>Pleosporomycetidae</taxon>
        <taxon>Pleosporales</taxon>
        <taxon>Pleosporineae</taxon>
        <taxon>Pleosporaceae</taxon>
        <taxon>Alternaria</taxon>
        <taxon>Alternaria sect. Alternaria</taxon>
    </lineage>
</organism>
<proteinExistence type="predicted"/>
<accession>A0A4Q4PZ78</accession>
<dbReference type="Proteomes" id="UP000293823">
    <property type="component" value="Unassembled WGS sequence"/>
</dbReference>
<name>A0A4Q4PZ78_9PLEO</name>
<protein>
    <submittedName>
        <fullName evidence="1">Uncharacterized protein</fullName>
    </submittedName>
</protein>
<reference evidence="2" key="1">
    <citation type="journal article" date="2019" name="bioRxiv">
        <title>Genomics, evolutionary history and diagnostics of the Alternaria alternata species group including apple and Asian pear pathotypes.</title>
        <authorList>
            <person name="Armitage A.D."/>
            <person name="Cockerton H.M."/>
            <person name="Sreenivasaprasad S."/>
            <person name="Woodhall J.W."/>
            <person name="Lane C.R."/>
            <person name="Harrison R.J."/>
            <person name="Clarkson J.P."/>
        </authorList>
    </citation>
    <scope>NUCLEOTIDE SEQUENCE [LARGE SCALE GENOMIC DNA]</scope>
    <source>
        <strain evidence="2">RGR 97.0016</strain>
    </source>
</reference>